<accession>A0A0A8ZAX4</accession>
<reference evidence="1" key="2">
    <citation type="journal article" date="2015" name="Data Brief">
        <title>Shoot transcriptome of the giant reed, Arundo donax.</title>
        <authorList>
            <person name="Barrero R.A."/>
            <person name="Guerrero F.D."/>
            <person name="Moolhuijzen P."/>
            <person name="Goolsby J.A."/>
            <person name="Tidwell J."/>
            <person name="Bellgard S.E."/>
            <person name="Bellgard M.I."/>
        </authorList>
    </citation>
    <scope>NUCLEOTIDE SEQUENCE</scope>
    <source>
        <tissue evidence="1">Shoot tissue taken approximately 20 cm above the soil surface</tissue>
    </source>
</reference>
<protein>
    <submittedName>
        <fullName evidence="1">Uncharacterized protein</fullName>
    </submittedName>
</protein>
<dbReference type="AlphaFoldDB" id="A0A0A8ZAX4"/>
<dbReference type="EMBL" id="GBRH01261356">
    <property type="protein sequence ID" value="JAD36539.1"/>
    <property type="molecule type" value="Transcribed_RNA"/>
</dbReference>
<evidence type="ECO:0000313" key="1">
    <source>
        <dbReference type="EMBL" id="JAD36539.1"/>
    </source>
</evidence>
<reference evidence="1" key="1">
    <citation type="submission" date="2014-09" db="EMBL/GenBank/DDBJ databases">
        <authorList>
            <person name="Magalhaes I.L.F."/>
            <person name="Oliveira U."/>
            <person name="Santos F.R."/>
            <person name="Vidigal T.H.D.A."/>
            <person name="Brescovit A.D."/>
            <person name="Santos A.J."/>
        </authorList>
    </citation>
    <scope>NUCLEOTIDE SEQUENCE</scope>
    <source>
        <tissue evidence="1">Shoot tissue taken approximately 20 cm above the soil surface</tissue>
    </source>
</reference>
<name>A0A0A8ZAX4_ARUDO</name>
<sequence length="33" mass="3672">MFISEGETPAEAAISVLYPYRCSSIWDCRFSAA</sequence>
<proteinExistence type="predicted"/>
<organism evidence="1">
    <name type="scientific">Arundo donax</name>
    <name type="common">Giant reed</name>
    <name type="synonym">Donax arundinaceus</name>
    <dbReference type="NCBI Taxonomy" id="35708"/>
    <lineage>
        <taxon>Eukaryota</taxon>
        <taxon>Viridiplantae</taxon>
        <taxon>Streptophyta</taxon>
        <taxon>Embryophyta</taxon>
        <taxon>Tracheophyta</taxon>
        <taxon>Spermatophyta</taxon>
        <taxon>Magnoliopsida</taxon>
        <taxon>Liliopsida</taxon>
        <taxon>Poales</taxon>
        <taxon>Poaceae</taxon>
        <taxon>PACMAD clade</taxon>
        <taxon>Arundinoideae</taxon>
        <taxon>Arundineae</taxon>
        <taxon>Arundo</taxon>
    </lineage>
</organism>